<organism evidence="1 2">
    <name type="scientific">Xenorhabdus ishibashii</name>
    <dbReference type="NCBI Taxonomy" id="1034471"/>
    <lineage>
        <taxon>Bacteria</taxon>
        <taxon>Pseudomonadati</taxon>
        <taxon>Pseudomonadota</taxon>
        <taxon>Gammaproteobacteria</taxon>
        <taxon>Enterobacterales</taxon>
        <taxon>Morganellaceae</taxon>
        <taxon>Xenorhabdus</taxon>
    </lineage>
</organism>
<evidence type="ECO:0000313" key="2">
    <source>
        <dbReference type="Proteomes" id="UP000222168"/>
    </source>
</evidence>
<gene>
    <name evidence="1" type="ORF">Xish_02575</name>
</gene>
<accession>A0A2D0KIS4</accession>
<evidence type="ECO:0000313" key="1">
    <source>
        <dbReference type="EMBL" id="PHM63334.1"/>
    </source>
</evidence>
<comment type="caution">
    <text evidence="1">The sequence shown here is derived from an EMBL/GenBank/DDBJ whole genome shotgun (WGS) entry which is preliminary data.</text>
</comment>
<keyword evidence="2" id="KW-1185">Reference proteome</keyword>
<name>A0A2D0KIS4_9GAMM</name>
<dbReference type="AlphaFoldDB" id="A0A2D0KIS4"/>
<dbReference type="Proteomes" id="UP000222168">
    <property type="component" value="Unassembled WGS sequence"/>
</dbReference>
<sequence length="132" mass="15510">MVELGSSSDMVEFFNLLNQSVDDMGEQKLLSQFYLRYLPFEDLDNMLSLIKNQDNFSGNLLKNFQNYFEGLEDCITSAQGFYEHFGVYRPVKIIVTDIPYCMTEIHRPLEEYDSLNSDDSPFWLRYEEKSAI</sequence>
<protein>
    <submittedName>
        <fullName evidence="1">Uncharacterized protein</fullName>
    </submittedName>
</protein>
<proteinExistence type="predicted"/>
<reference evidence="1 2" key="1">
    <citation type="journal article" date="2017" name="Nat. Microbiol.">
        <title>Natural product diversity associated with the nematode symbionts Photorhabdus and Xenorhabdus.</title>
        <authorList>
            <person name="Tobias N.J."/>
            <person name="Wolff H."/>
            <person name="Djahanschiri B."/>
            <person name="Grundmann F."/>
            <person name="Kronenwerth M."/>
            <person name="Shi Y.M."/>
            <person name="Simonyi S."/>
            <person name="Grun P."/>
            <person name="Shapiro-Ilan D."/>
            <person name="Pidot S.J."/>
            <person name="Stinear T.P."/>
            <person name="Ebersberger I."/>
            <person name="Bode H.B."/>
        </authorList>
    </citation>
    <scope>NUCLEOTIDE SEQUENCE [LARGE SCALE GENOMIC DNA]</scope>
    <source>
        <strain evidence="1 2">DSM 22670</strain>
    </source>
</reference>
<dbReference type="EMBL" id="NJAK01000001">
    <property type="protein sequence ID" value="PHM63334.1"/>
    <property type="molecule type" value="Genomic_DNA"/>
</dbReference>